<dbReference type="Proteomes" id="UP001190700">
    <property type="component" value="Unassembled WGS sequence"/>
</dbReference>
<dbReference type="AlphaFoldDB" id="A0AAE0LFQ8"/>
<comment type="caution">
    <text evidence="2">The sequence shown here is derived from an EMBL/GenBank/DDBJ whole genome shotgun (WGS) entry which is preliminary data.</text>
</comment>
<feature type="non-terminal residue" evidence="2">
    <location>
        <position position="1"/>
    </location>
</feature>
<protein>
    <submittedName>
        <fullName evidence="2">Uncharacterized protein</fullName>
    </submittedName>
</protein>
<accession>A0AAE0LFQ8</accession>
<feature type="region of interest" description="Disordered" evidence="1">
    <location>
        <begin position="228"/>
        <end position="338"/>
    </location>
</feature>
<proteinExistence type="predicted"/>
<keyword evidence="3" id="KW-1185">Reference proteome</keyword>
<dbReference type="EMBL" id="LGRX02002749">
    <property type="protein sequence ID" value="KAK3283487.1"/>
    <property type="molecule type" value="Genomic_DNA"/>
</dbReference>
<organism evidence="2 3">
    <name type="scientific">Cymbomonas tetramitiformis</name>
    <dbReference type="NCBI Taxonomy" id="36881"/>
    <lineage>
        <taxon>Eukaryota</taxon>
        <taxon>Viridiplantae</taxon>
        <taxon>Chlorophyta</taxon>
        <taxon>Pyramimonadophyceae</taxon>
        <taxon>Pyramimonadales</taxon>
        <taxon>Pyramimonadaceae</taxon>
        <taxon>Cymbomonas</taxon>
    </lineage>
</organism>
<evidence type="ECO:0000256" key="1">
    <source>
        <dbReference type="SAM" id="MobiDB-lite"/>
    </source>
</evidence>
<sequence>LTLNTTTLKETDEVFDFHVPSRQWAPSVPGDPASLLQWKRNGGGYAINYYAIFTEEAYDALAKAGKQTVRVPAGVDDTGRRITASVTLEVGRWSAKGTGTIQRQTPRATRGREAQGGRIDKIAEEVASKLINKVESKAGEVLQKAAATGKQATPETKTLLKNINEQLERFNEAKPMTLDELRELNKEQEHNAGVRHTEITQEVRGFHQTYRDTGSAMVSTLTALADRLTGGGKQQSPDQPLRFARKKTPQTAAEDDEYRGIPYQGPKTDSRKKQPPSKKPAASTGDRAARAEPPAKRRAPGGTQASAQGEIQLGSPRATPPVTRKRTKEAAGLQDRVA</sequence>
<reference evidence="2 3" key="1">
    <citation type="journal article" date="2015" name="Genome Biol. Evol.">
        <title>Comparative Genomics of a Bacterivorous Green Alga Reveals Evolutionary Causalities and Consequences of Phago-Mixotrophic Mode of Nutrition.</title>
        <authorList>
            <person name="Burns J.A."/>
            <person name="Paasch A."/>
            <person name="Narechania A."/>
            <person name="Kim E."/>
        </authorList>
    </citation>
    <scope>NUCLEOTIDE SEQUENCE [LARGE SCALE GENOMIC DNA]</scope>
    <source>
        <strain evidence="2 3">PLY_AMNH</strain>
    </source>
</reference>
<evidence type="ECO:0000313" key="3">
    <source>
        <dbReference type="Proteomes" id="UP001190700"/>
    </source>
</evidence>
<gene>
    <name evidence="2" type="ORF">CYMTET_8812</name>
</gene>
<name>A0AAE0LFQ8_9CHLO</name>
<evidence type="ECO:0000313" key="2">
    <source>
        <dbReference type="EMBL" id="KAK3283487.1"/>
    </source>
</evidence>